<name>A0A0B5Q8K5_CLOBE</name>
<evidence type="ECO:0000313" key="1">
    <source>
        <dbReference type="EMBL" id="AJG97260.1"/>
    </source>
</evidence>
<gene>
    <name evidence="2" type="ORF">HGI39_23705</name>
    <name evidence="1" type="ORF">LF65_00625</name>
</gene>
<reference evidence="3" key="1">
    <citation type="submission" date="2014-12" db="EMBL/GenBank/DDBJ databases">
        <title>Genome sequence of Clostridium beijerinckii strain 59B.</title>
        <authorList>
            <person name="Little G.T."/>
            <person name="Minton N.P."/>
        </authorList>
    </citation>
    <scope>NUCLEOTIDE SEQUENCE [LARGE SCALE GENOMIC DNA]</scope>
    <source>
        <strain evidence="3">59B</strain>
    </source>
</reference>
<reference evidence="1" key="2">
    <citation type="submission" date="2016-02" db="EMBL/GenBank/DDBJ databases">
        <title>Genome sequence of Clostridium beijerinckii strain 59B.</title>
        <authorList>
            <person name="Little G.T."/>
            <person name="Minton N.P."/>
        </authorList>
    </citation>
    <scope>NUCLEOTIDE SEQUENCE</scope>
    <source>
        <strain evidence="1">NCIMB 14988</strain>
    </source>
</reference>
<dbReference type="OrthoDB" id="1925583at2"/>
<proteinExistence type="predicted"/>
<sequence length="141" mass="15765">MKLDLTIFELGKLLKKIEDKYDLNILVKLALSGGWATITGNANVLKYPNNSNCGCNGKDNIIDISVERDGNEHGSVIKITGAKDKKFDIDISSTRYKELRPNNLTVNKIKINENESKLRIDENIIFTIGASVDDIKELIEN</sequence>
<dbReference type="Proteomes" id="UP000031866">
    <property type="component" value="Chromosome"/>
</dbReference>
<reference evidence="2" key="3">
    <citation type="submission" date="2020-04" db="EMBL/GenBank/DDBJ databases">
        <authorList>
            <person name="Brown S."/>
        </authorList>
    </citation>
    <scope>NUCLEOTIDE SEQUENCE</scope>
    <source>
        <strain evidence="2">DJ015</strain>
    </source>
</reference>
<evidence type="ECO:0000313" key="3">
    <source>
        <dbReference type="Proteomes" id="UP000031866"/>
    </source>
</evidence>
<dbReference type="EMBL" id="JABAGV010000108">
    <property type="protein sequence ID" value="MBC2477643.1"/>
    <property type="molecule type" value="Genomic_DNA"/>
</dbReference>
<dbReference type="KEGG" id="cbei:LF65_00625"/>
<dbReference type="Proteomes" id="UP001194098">
    <property type="component" value="Unassembled WGS sequence"/>
</dbReference>
<dbReference type="EMBL" id="CP010086">
    <property type="protein sequence ID" value="AJG97260.1"/>
    <property type="molecule type" value="Genomic_DNA"/>
</dbReference>
<protein>
    <submittedName>
        <fullName evidence="1">UDP-N-acetylglucosamine pyrophosphorylase</fullName>
    </submittedName>
</protein>
<accession>A0A0B5Q8K5</accession>
<reference evidence="2" key="4">
    <citation type="journal article" date="2022" name="Nat. Biotechnol.">
        <title>Carbon-negative production of acetone and isopropanol by gas fermentation at industrial pilot scale.</title>
        <authorList>
            <person name="Liew F.E."/>
            <person name="Nogle R."/>
            <person name="Abdalla T."/>
            <person name="Rasor B.J."/>
            <person name="Canter C."/>
            <person name="Jensen R.O."/>
            <person name="Wang L."/>
            <person name="Strutz J."/>
            <person name="Chirania P."/>
            <person name="De Tissera S."/>
            <person name="Mueller A.P."/>
            <person name="Ruan Z."/>
            <person name="Gao A."/>
            <person name="Tran L."/>
            <person name="Engle N.L."/>
            <person name="Bromley J.C."/>
            <person name="Daniell J."/>
            <person name="Conrado R."/>
            <person name="Tschaplinski T.J."/>
            <person name="Giannone R.J."/>
            <person name="Hettich R.L."/>
            <person name="Karim A.S."/>
            <person name="Simpson S.D."/>
            <person name="Brown S.D."/>
            <person name="Leang C."/>
            <person name="Jewett M.C."/>
            <person name="Kopke M."/>
        </authorList>
    </citation>
    <scope>NUCLEOTIDE SEQUENCE</scope>
    <source>
        <strain evidence="2">DJ015</strain>
    </source>
</reference>
<dbReference type="RefSeq" id="WP_039770298.1">
    <property type="nucleotide sequence ID" value="NZ_BKAK01000009.1"/>
</dbReference>
<dbReference type="AlphaFoldDB" id="A0A0B5Q8K5"/>
<organism evidence="1 3">
    <name type="scientific">Clostridium beijerinckii</name>
    <name type="common">Clostridium MP</name>
    <dbReference type="NCBI Taxonomy" id="1520"/>
    <lineage>
        <taxon>Bacteria</taxon>
        <taxon>Bacillati</taxon>
        <taxon>Bacillota</taxon>
        <taxon>Clostridia</taxon>
        <taxon>Eubacteriales</taxon>
        <taxon>Clostridiaceae</taxon>
        <taxon>Clostridium</taxon>
    </lineage>
</organism>
<dbReference type="GeneID" id="66343469"/>
<evidence type="ECO:0000313" key="2">
    <source>
        <dbReference type="EMBL" id="MBC2477643.1"/>
    </source>
</evidence>